<dbReference type="SMART" id="SM00260">
    <property type="entry name" value="CheW"/>
    <property type="match status" value="3"/>
</dbReference>
<reference evidence="2 3" key="1">
    <citation type="submission" date="2019-11" db="EMBL/GenBank/DDBJ databases">
        <title>Novel species isolated from a subtropical stream in China.</title>
        <authorList>
            <person name="Lu H."/>
        </authorList>
    </citation>
    <scope>NUCLEOTIDE SEQUENCE [LARGE SCALE GENOMIC DNA]</scope>
    <source>
        <strain evidence="2 3">FT92W</strain>
    </source>
</reference>
<dbReference type="Gene3D" id="2.30.30.40">
    <property type="entry name" value="SH3 Domains"/>
    <property type="match status" value="3"/>
</dbReference>
<gene>
    <name evidence="2" type="ORF">GJ700_20120</name>
</gene>
<dbReference type="AlphaFoldDB" id="A0A7X2IQ80"/>
<dbReference type="PANTHER" id="PTHR22617">
    <property type="entry name" value="CHEMOTAXIS SENSOR HISTIDINE KINASE-RELATED"/>
    <property type="match status" value="1"/>
</dbReference>
<dbReference type="InterPro" id="IPR002545">
    <property type="entry name" value="CheW-lke_dom"/>
</dbReference>
<dbReference type="GO" id="GO:0006935">
    <property type="term" value="P:chemotaxis"/>
    <property type="evidence" value="ECO:0007669"/>
    <property type="project" value="InterPro"/>
</dbReference>
<dbReference type="Pfam" id="PF01584">
    <property type="entry name" value="CheW"/>
    <property type="match status" value="3"/>
</dbReference>
<dbReference type="GO" id="GO:0007165">
    <property type="term" value="P:signal transduction"/>
    <property type="evidence" value="ECO:0007669"/>
    <property type="project" value="InterPro"/>
</dbReference>
<dbReference type="GO" id="GO:0005829">
    <property type="term" value="C:cytosol"/>
    <property type="evidence" value="ECO:0007669"/>
    <property type="project" value="TreeGrafter"/>
</dbReference>
<keyword evidence="3" id="KW-1185">Reference proteome</keyword>
<dbReference type="InterPro" id="IPR036061">
    <property type="entry name" value="CheW-like_dom_sf"/>
</dbReference>
<feature type="domain" description="CheW-like" evidence="1">
    <location>
        <begin position="353"/>
        <end position="506"/>
    </location>
</feature>
<evidence type="ECO:0000313" key="3">
    <source>
        <dbReference type="Proteomes" id="UP000446768"/>
    </source>
</evidence>
<protein>
    <submittedName>
        <fullName evidence="2">Chemotaxis protein CheW</fullName>
    </submittedName>
</protein>
<evidence type="ECO:0000259" key="1">
    <source>
        <dbReference type="PROSITE" id="PS50851"/>
    </source>
</evidence>
<comment type="caution">
    <text evidence="2">The sequence shown here is derived from an EMBL/GenBank/DDBJ whole genome shotgun (WGS) entry which is preliminary data.</text>
</comment>
<dbReference type="InterPro" id="IPR039315">
    <property type="entry name" value="CheW"/>
</dbReference>
<sequence>MGVTMANLESNATELFGSFVLGDDEFALPASTIREVVNFPDKISALPLAPPFLEGMFTLRGSVIPVVNLGRIFQPDAPRAEKSHKIAILDFQHVQVGILFHATGEVLRVRPDQRTTLSYASGSTQGVIAGTILLDDGERLIQVLNPAALISIENVPQVLALQSTCQKQQRHNFRTQAARRRCVSFRAGPAAFAFEMGGIQEIISVPEIHNSMLNSKLCLGRINFRGSPIGVVDFAQLLTENGAARDTAEHTDAERRIIVIRMDDATVGFMVDTVDNIIHFADDEVMPIPLLSKVRTDMFSGCISRPEVGDVILLDHQKILSRSEITDMRKGHANLYPDEAKPKDGAAAVKRQSGRQVYITFALDAAYAVEIRQVREIIDFSDAITCPPGMPDYMRGVLNLRQQMVTVIDMRSLYGMPALVAAPAPKILVVERGADCYGLVVDAIDSIMTIDDSKRFAAPSLMRNPNAEHSLANEMREVIDINDSPDGVRKTLRIFDCDRLLQSLDALRPAQAA</sequence>
<proteinExistence type="predicted"/>
<accession>A0A7X2IQ80</accession>
<evidence type="ECO:0000313" key="2">
    <source>
        <dbReference type="EMBL" id="MRV74019.1"/>
    </source>
</evidence>
<dbReference type="SUPFAM" id="SSF50341">
    <property type="entry name" value="CheW-like"/>
    <property type="match status" value="3"/>
</dbReference>
<organism evidence="2 3">
    <name type="scientific">Pseudoduganella rivuli</name>
    <dbReference type="NCBI Taxonomy" id="2666085"/>
    <lineage>
        <taxon>Bacteria</taxon>
        <taxon>Pseudomonadati</taxon>
        <taxon>Pseudomonadota</taxon>
        <taxon>Betaproteobacteria</taxon>
        <taxon>Burkholderiales</taxon>
        <taxon>Oxalobacteraceae</taxon>
        <taxon>Telluria group</taxon>
        <taxon>Pseudoduganella</taxon>
    </lineage>
</organism>
<dbReference type="PANTHER" id="PTHR22617:SF23">
    <property type="entry name" value="CHEMOTAXIS PROTEIN CHEW"/>
    <property type="match status" value="1"/>
</dbReference>
<feature type="domain" description="CheW-like" evidence="1">
    <location>
        <begin position="179"/>
        <end position="325"/>
    </location>
</feature>
<dbReference type="PROSITE" id="PS50851">
    <property type="entry name" value="CHEW"/>
    <property type="match status" value="3"/>
</dbReference>
<dbReference type="EMBL" id="WKJJ01000012">
    <property type="protein sequence ID" value="MRV74019.1"/>
    <property type="molecule type" value="Genomic_DNA"/>
</dbReference>
<name>A0A7X2IQ80_9BURK</name>
<feature type="domain" description="CheW-like" evidence="1">
    <location>
        <begin position="13"/>
        <end position="155"/>
    </location>
</feature>
<dbReference type="Gene3D" id="2.40.50.180">
    <property type="entry name" value="CheA-289, Domain 4"/>
    <property type="match status" value="3"/>
</dbReference>
<dbReference type="Proteomes" id="UP000446768">
    <property type="component" value="Unassembled WGS sequence"/>
</dbReference>